<gene>
    <name evidence="1" type="ORF">GPUH_LOCUS15729</name>
</gene>
<proteinExistence type="predicted"/>
<dbReference type="EMBL" id="UYRT01082842">
    <property type="protein sequence ID" value="VDN26553.1"/>
    <property type="molecule type" value="Genomic_DNA"/>
</dbReference>
<accession>A0A183E438</accession>
<organism evidence="3">
    <name type="scientific">Gongylonema pulchrum</name>
    <dbReference type="NCBI Taxonomy" id="637853"/>
    <lineage>
        <taxon>Eukaryota</taxon>
        <taxon>Metazoa</taxon>
        <taxon>Ecdysozoa</taxon>
        <taxon>Nematoda</taxon>
        <taxon>Chromadorea</taxon>
        <taxon>Rhabditida</taxon>
        <taxon>Spirurina</taxon>
        <taxon>Spiruromorpha</taxon>
        <taxon>Spiruroidea</taxon>
        <taxon>Gongylonematidae</taxon>
        <taxon>Gongylonema</taxon>
    </lineage>
</organism>
<evidence type="ECO:0000313" key="3">
    <source>
        <dbReference type="WBParaSite" id="GPUH_0001575101-mRNA-1"/>
    </source>
</evidence>
<reference evidence="3" key="1">
    <citation type="submission" date="2016-06" db="UniProtKB">
        <authorList>
            <consortium name="WormBaseParasite"/>
        </authorList>
    </citation>
    <scope>IDENTIFICATION</scope>
</reference>
<dbReference type="PANTHER" id="PTHR21725:SF1">
    <property type="entry name" value="E3 UBIQUITIN-PROTEIN LIGASE UBR4"/>
    <property type="match status" value="1"/>
</dbReference>
<dbReference type="PANTHER" id="PTHR21725">
    <property type="entry name" value="E3 UBIQUITIN-PROTEIN LIGASE UBR4"/>
    <property type="match status" value="1"/>
</dbReference>
<dbReference type="AlphaFoldDB" id="A0A183E438"/>
<evidence type="ECO:0000313" key="2">
    <source>
        <dbReference type="Proteomes" id="UP000271098"/>
    </source>
</evidence>
<evidence type="ECO:0000313" key="1">
    <source>
        <dbReference type="EMBL" id="VDN26553.1"/>
    </source>
</evidence>
<name>A0A183E438_9BILA</name>
<keyword evidence="2" id="KW-1185">Reference proteome</keyword>
<dbReference type="InterPro" id="IPR045189">
    <property type="entry name" value="UBR4-like"/>
</dbReference>
<sequence length="140" mass="15918">MEPDFWVKGAERYMLETELKPCSLLNNEVPEADLVTIFEESRLLQEVDFQSNVLGLYYDGGEVAKRLKSPGMSVICLKEKEFDITVKNSDSNYIICAVCIEIAPDKCPSSVTLFGRKISLQTKTLRTFDVALTRRQSITW</sequence>
<dbReference type="WBParaSite" id="GPUH_0001575101-mRNA-1">
    <property type="protein sequence ID" value="GPUH_0001575101-mRNA-1"/>
    <property type="gene ID" value="GPUH_0001575101"/>
</dbReference>
<dbReference type="Proteomes" id="UP000271098">
    <property type="component" value="Unassembled WGS sequence"/>
</dbReference>
<protein>
    <submittedName>
        <fullName evidence="3">NPL domain-containing protein</fullName>
    </submittedName>
</protein>
<reference evidence="1 2" key="2">
    <citation type="submission" date="2018-11" db="EMBL/GenBank/DDBJ databases">
        <authorList>
            <consortium name="Pathogen Informatics"/>
        </authorList>
    </citation>
    <scope>NUCLEOTIDE SEQUENCE [LARGE SCALE GENOMIC DNA]</scope>
</reference>